<name>A0ABY7H2H8_9BACT</name>
<dbReference type="EMBL" id="CP114040">
    <property type="protein sequence ID" value="WAS93397.1"/>
    <property type="molecule type" value="Genomic_DNA"/>
</dbReference>
<dbReference type="Proteomes" id="UP001164459">
    <property type="component" value="Chromosome"/>
</dbReference>
<keyword evidence="2" id="KW-1185">Reference proteome</keyword>
<organism evidence="1 2">
    <name type="scientific">Nannocystis punicea</name>
    <dbReference type="NCBI Taxonomy" id="2995304"/>
    <lineage>
        <taxon>Bacteria</taxon>
        <taxon>Pseudomonadati</taxon>
        <taxon>Myxococcota</taxon>
        <taxon>Polyangia</taxon>
        <taxon>Nannocystales</taxon>
        <taxon>Nannocystaceae</taxon>
        <taxon>Nannocystis</taxon>
    </lineage>
</organism>
<accession>A0ABY7H2H8</accession>
<proteinExistence type="predicted"/>
<dbReference type="RefSeq" id="WP_269035729.1">
    <property type="nucleotide sequence ID" value="NZ_CP114040.1"/>
</dbReference>
<protein>
    <recommendedName>
        <fullName evidence="3">HEAT repeat domain-containing protein</fullName>
    </recommendedName>
</protein>
<sequence>MAVPALKSVALHQRLQAFRAEDGSLLGEVLRELAQEVEREPRNLIASTIYGHALVLAGRAQEARREALRGLALWQSLPAVTPEVTLNVVAGLGDAGFVAEAKRVLESLDARALDEAGAARRIDCAAHIAMRYGEIAWLERRHPGHPFVQLLAARGLTTGWPGLQAAVEAYLGERVASFAASIEGLEDAHKQLVLNYWTDSHSYSEIDRLQDGVWDTADGAAADAPEALYHVVYMIYGPEIPVTEIGP</sequence>
<gene>
    <name evidence="1" type="ORF">O0S08_45210</name>
</gene>
<evidence type="ECO:0000313" key="2">
    <source>
        <dbReference type="Proteomes" id="UP001164459"/>
    </source>
</evidence>
<evidence type="ECO:0008006" key="3">
    <source>
        <dbReference type="Google" id="ProtNLM"/>
    </source>
</evidence>
<evidence type="ECO:0000313" key="1">
    <source>
        <dbReference type="EMBL" id="WAS93397.1"/>
    </source>
</evidence>
<reference evidence="1" key="1">
    <citation type="submission" date="2022-11" db="EMBL/GenBank/DDBJ databases">
        <title>Minimal conservation of predation-associated metabolite biosynthetic gene clusters underscores biosynthetic potential of Myxococcota including descriptions for ten novel species: Archangium lansinium sp. nov., Myxococcus landrumus sp. nov., Nannocystis bai.</title>
        <authorList>
            <person name="Ahearne A."/>
            <person name="Stevens C."/>
            <person name="Dowd S."/>
        </authorList>
    </citation>
    <scope>NUCLEOTIDE SEQUENCE</scope>
    <source>
        <strain evidence="1">Fl3</strain>
    </source>
</reference>